<dbReference type="RefSeq" id="WP_084380853.1">
    <property type="nucleotide sequence ID" value="NZ_LS483433.1"/>
</dbReference>
<dbReference type="Pfam" id="PF03358">
    <property type="entry name" value="FMN_red"/>
    <property type="match status" value="1"/>
</dbReference>
<organism evidence="4 5">
    <name type="scientific">Pseudomonas mucidolens</name>
    <dbReference type="NCBI Taxonomy" id="46679"/>
    <lineage>
        <taxon>Bacteria</taxon>
        <taxon>Pseudomonadati</taxon>
        <taxon>Pseudomonadota</taxon>
        <taxon>Gammaproteobacteria</taxon>
        <taxon>Pseudomonadales</taxon>
        <taxon>Pseudomonadaceae</taxon>
        <taxon>Pseudomonas</taxon>
    </lineage>
</organism>
<gene>
    <name evidence="4" type="ORF">SAMN05216202_1887</name>
</gene>
<sequence>MSKVYEIAVLVGSLRKESINRKVALALAALAPSNLNLKIVEIGELPMYNEDIDGQTPPAAYRTFRQQLSAADAVLFVTPEYNRSVPAALKNAIDVGSRPYGQSAWSGKPGAIISVSPGAVGGFGANHHLRQSLVFLNVACMQQPEAYLGGAGNVFDEAGNVSDKTKPFLQAFIDAYGQWVEKQQG</sequence>
<dbReference type="AlphaFoldDB" id="A0A1H2MK38"/>
<evidence type="ECO:0000259" key="3">
    <source>
        <dbReference type="Pfam" id="PF03358"/>
    </source>
</evidence>
<keyword evidence="2" id="KW-0288">FMN</keyword>
<dbReference type="Gene3D" id="3.40.50.360">
    <property type="match status" value="1"/>
</dbReference>
<keyword evidence="5" id="KW-1185">Reference proteome</keyword>
<evidence type="ECO:0000256" key="1">
    <source>
        <dbReference type="ARBA" id="ARBA00001917"/>
    </source>
</evidence>
<dbReference type="PANTHER" id="PTHR30543">
    <property type="entry name" value="CHROMATE REDUCTASE"/>
    <property type="match status" value="1"/>
</dbReference>
<dbReference type="SUPFAM" id="SSF52218">
    <property type="entry name" value="Flavoproteins"/>
    <property type="match status" value="1"/>
</dbReference>
<name>A0A1H2MK38_9PSED</name>
<dbReference type="STRING" id="46679.SAMN05216202_1887"/>
<dbReference type="PANTHER" id="PTHR30543:SF21">
    <property type="entry name" value="NAD(P)H-DEPENDENT FMN REDUCTASE LOT6"/>
    <property type="match status" value="1"/>
</dbReference>
<evidence type="ECO:0000256" key="2">
    <source>
        <dbReference type="ARBA" id="ARBA00022643"/>
    </source>
</evidence>
<feature type="domain" description="NADPH-dependent FMN reductase-like" evidence="3">
    <location>
        <begin position="6"/>
        <end position="150"/>
    </location>
</feature>
<dbReference type="InterPro" id="IPR050712">
    <property type="entry name" value="NAD(P)H-dep_reductase"/>
</dbReference>
<dbReference type="GO" id="GO:0005829">
    <property type="term" value="C:cytosol"/>
    <property type="evidence" value="ECO:0007669"/>
    <property type="project" value="TreeGrafter"/>
</dbReference>
<dbReference type="InterPro" id="IPR029039">
    <property type="entry name" value="Flavoprotein-like_sf"/>
</dbReference>
<dbReference type="EMBL" id="LT629802">
    <property type="protein sequence ID" value="SDU93603.1"/>
    <property type="molecule type" value="Genomic_DNA"/>
</dbReference>
<protein>
    <submittedName>
        <fullName evidence="4">Chromate reductase</fullName>
    </submittedName>
</protein>
<dbReference type="GO" id="GO:0016655">
    <property type="term" value="F:oxidoreductase activity, acting on NAD(P)H, quinone or similar compound as acceptor"/>
    <property type="evidence" value="ECO:0007669"/>
    <property type="project" value="UniProtKB-ARBA"/>
</dbReference>
<dbReference type="GO" id="GO:0010181">
    <property type="term" value="F:FMN binding"/>
    <property type="evidence" value="ECO:0007669"/>
    <property type="project" value="TreeGrafter"/>
</dbReference>
<accession>A0A1H2MK38</accession>
<dbReference type="Proteomes" id="UP000198600">
    <property type="component" value="Chromosome I"/>
</dbReference>
<dbReference type="InterPro" id="IPR005025">
    <property type="entry name" value="FMN_Rdtase-like_dom"/>
</dbReference>
<keyword evidence="2" id="KW-0285">Flavoprotein</keyword>
<proteinExistence type="predicted"/>
<evidence type="ECO:0000313" key="5">
    <source>
        <dbReference type="Proteomes" id="UP000198600"/>
    </source>
</evidence>
<dbReference type="OrthoDB" id="9812295at2"/>
<comment type="cofactor">
    <cofactor evidence="1">
        <name>FMN</name>
        <dbReference type="ChEBI" id="CHEBI:58210"/>
    </cofactor>
</comment>
<evidence type="ECO:0000313" key="4">
    <source>
        <dbReference type="EMBL" id="SDU93603.1"/>
    </source>
</evidence>
<reference evidence="5" key="1">
    <citation type="submission" date="2016-10" db="EMBL/GenBank/DDBJ databases">
        <authorList>
            <person name="Varghese N."/>
            <person name="Submissions S."/>
        </authorList>
    </citation>
    <scope>NUCLEOTIDE SEQUENCE [LARGE SCALE GENOMIC DNA]</scope>
    <source>
        <strain evidence="5">LMG 2223</strain>
    </source>
</reference>